<dbReference type="Proteomes" id="UP000029095">
    <property type="component" value="Unassembled WGS sequence"/>
</dbReference>
<evidence type="ECO:0000313" key="1">
    <source>
        <dbReference type="EMBL" id="KFG72917.1"/>
    </source>
</evidence>
<evidence type="ECO:0000313" key="2">
    <source>
        <dbReference type="Proteomes" id="UP000029095"/>
    </source>
</evidence>
<name>A0A086MVJ9_9ACTN</name>
<comment type="caution">
    <text evidence="1">The sequence shown here is derived from an EMBL/GenBank/DDBJ whole genome shotgun (WGS) entry which is preliminary data.</text>
</comment>
<dbReference type="HOGENOM" id="CLU_2902407_0_0_11"/>
<dbReference type="AlphaFoldDB" id="A0A086MVJ9"/>
<keyword evidence="2" id="KW-1185">Reference proteome</keyword>
<dbReference type="EMBL" id="JNFQ01000002">
    <property type="protein sequence ID" value="KFG72917.1"/>
    <property type="molecule type" value="Genomic_DNA"/>
</dbReference>
<sequence length="62" mass="6783">MAARGLKLAAARRKTRLPWWSPRQARTRAKSVVMPCSRTYERPAKSRVSLGGEAMATVPSGA</sequence>
<dbReference type="STRING" id="1915400.FM21_18830"/>
<reference evidence="1 2" key="1">
    <citation type="submission" date="2014-05" db="EMBL/GenBank/DDBJ databases">
        <title>Complete genome sequence of the Streptomyces mutabilis TRM45540.</title>
        <authorList>
            <person name="Luo X."/>
            <person name="Zhang L."/>
        </authorList>
    </citation>
    <scope>NUCLEOTIDE SEQUENCE [LARGE SCALE GENOMIC DNA]</scope>
    <source>
        <strain evidence="1 2">TRM45540</strain>
    </source>
</reference>
<proteinExistence type="predicted"/>
<gene>
    <name evidence="1" type="ORF">FM21_18830</name>
</gene>
<organism evidence="1 2">
    <name type="scientific">Streptomyces mutabilis</name>
    <dbReference type="NCBI Taxonomy" id="67332"/>
    <lineage>
        <taxon>Bacteria</taxon>
        <taxon>Bacillati</taxon>
        <taxon>Actinomycetota</taxon>
        <taxon>Actinomycetes</taxon>
        <taxon>Kitasatosporales</taxon>
        <taxon>Streptomycetaceae</taxon>
        <taxon>Streptomyces</taxon>
    </lineage>
</organism>
<protein>
    <submittedName>
        <fullName evidence="1">Uncharacterized protein</fullName>
    </submittedName>
</protein>
<accession>A0A086MVJ9</accession>